<dbReference type="Pfam" id="PF08843">
    <property type="entry name" value="AbiEii"/>
    <property type="match status" value="1"/>
</dbReference>
<dbReference type="InterPro" id="IPR014942">
    <property type="entry name" value="AbiEii"/>
</dbReference>
<dbReference type="RefSeq" id="WP_055581622.1">
    <property type="nucleotide sequence ID" value="NZ_LKTM01000376.1"/>
</dbReference>
<reference evidence="1 2" key="1">
    <citation type="submission" date="2015-10" db="EMBL/GenBank/DDBJ databases">
        <title>Mycobacterium gordonae draft genome assembly.</title>
        <authorList>
            <person name="Ustinova V."/>
            <person name="Smirnova T."/>
            <person name="Blagodatskikh K."/>
            <person name="Varlamov D."/>
            <person name="Larionova E."/>
            <person name="Chernousova L."/>
        </authorList>
    </citation>
    <scope>NUCLEOTIDE SEQUENCE [LARGE SCALE GENOMIC DNA]</scope>
    <source>
        <strain evidence="1 2">CTRI 14-8773</strain>
    </source>
</reference>
<proteinExistence type="predicted"/>
<protein>
    <recommendedName>
        <fullName evidence="3">Nucleotidyl transferase AbiEii/AbiGii toxin family protein</fullName>
    </recommendedName>
</protein>
<dbReference type="EMBL" id="LKTM01000376">
    <property type="protein sequence ID" value="KQH75431.1"/>
    <property type="molecule type" value="Genomic_DNA"/>
</dbReference>
<accession>A0A0Q2M6B6</accession>
<comment type="caution">
    <text evidence="1">The sequence shown here is derived from an EMBL/GenBank/DDBJ whole genome shotgun (WGS) entry which is preliminary data.</text>
</comment>
<dbReference type="Proteomes" id="UP000051677">
    <property type="component" value="Unassembled WGS sequence"/>
</dbReference>
<evidence type="ECO:0008006" key="3">
    <source>
        <dbReference type="Google" id="ProtNLM"/>
    </source>
</evidence>
<dbReference type="AlphaFoldDB" id="A0A0Q2M6B6"/>
<dbReference type="OrthoDB" id="4533139at2"/>
<evidence type="ECO:0000313" key="2">
    <source>
        <dbReference type="Proteomes" id="UP000051677"/>
    </source>
</evidence>
<sequence>MDPDERDSVATLFGVSAEQVERDHLISHLLGFLSRDFGDQIHFIGGTALARTHLPDGRLSEDIDLIAVGNRKKVADALDAALPRALARTHGRLTVEPALAATPNVTAAVLRPTQGRPVRLQLLSARERTVWPNERRRLIQRYTDAPAAELIVPTLPAFAASKTATWADRLAPRDLWDLWALSGLGAIDAHAAALFRQHGPTNQNPAPYMFTRAPSDAQWQAQLAGQTRLSVSATEALTVVRGAWMRASRPAQTSQNALQRDVHQ</sequence>
<name>A0A0Q2M6B6_MYCGO</name>
<evidence type="ECO:0000313" key="1">
    <source>
        <dbReference type="EMBL" id="KQH75431.1"/>
    </source>
</evidence>
<gene>
    <name evidence="1" type="ORF">AO501_24660</name>
</gene>
<organism evidence="1 2">
    <name type="scientific">Mycobacterium gordonae</name>
    <dbReference type="NCBI Taxonomy" id="1778"/>
    <lineage>
        <taxon>Bacteria</taxon>
        <taxon>Bacillati</taxon>
        <taxon>Actinomycetota</taxon>
        <taxon>Actinomycetes</taxon>
        <taxon>Mycobacteriales</taxon>
        <taxon>Mycobacteriaceae</taxon>
        <taxon>Mycobacterium</taxon>
    </lineage>
</organism>